<dbReference type="OrthoDB" id="337038at2759"/>
<evidence type="ECO:0000313" key="8">
    <source>
        <dbReference type="Proteomes" id="UP000323000"/>
    </source>
</evidence>
<dbReference type="InterPro" id="IPR018244">
    <property type="entry name" value="Allrgn_V5/Tpx1_CS"/>
</dbReference>
<dbReference type="PRINTS" id="PR00837">
    <property type="entry name" value="V5TPXLIKE"/>
</dbReference>
<dbReference type="EMBL" id="VAHF01000004">
    <property type="protein sequence ID" value="TXG64022.1"/>
    <property type="molecule type" value="Genomic_DNA"/>
</dbReference>
<dbReference type="SUPFAM" id="SSF55797">
    <property type="entry name" value="PR-1-like"/>
    <property type="match status" value="1"/>
</dbReference>
<feature type="domain" description="SCP" evidence="6">
    <location>
        <begin position="66"/>
        <end position="193"/>
    </location>
</feature>
<evidence type="ECO:0000256" key="5">
    <source>
        <dbReference type="ARBA" id="ARBA00073092"/>
    </source>
</evidence>
<evidence type="ECO:0000256" key="2">
    <source>
        <dbReference type="ARBA" id="ARBA00022729"/>
    </source>
</evidence>
<dbReference type="AlphaFoldDB" id="A0A5C7I665"/>
<gene>
    <name evidence="7" type="ORF">EZV62_011016</name>
</gene>
<dbReference type="Gene3D" id="3.40.33.10">
    <property type="entry name" value="CAP"/>
    <property type="match status" value="1"/>
</dbReference>
<keyword evidence="2" id="KW-0732">Signal</keyword>
<reference evidence="8" key="1">
    <citation type="journal article" date="2019" name="Gigascience">
        <title>De novo genome assembly of the endangered Acer yangbiense, a plant species with extremely small populations endemic to Yunnan Province, China.</title>
        <authorList>
            <person name="Yang J."/>
            <person name="Wariss H.M."/>
            <person name="Tao L."/>
            <person name="Zhang R."/>
            <person name="Yun Q."/>
            <person name="Hollingsworth P."/>
            <person name="Dao Z."/>
            <person name="Luo G."/>
            <person name="Guo H."/>
            <person name="Ma Y."/>
            <person name="Sun W."/>
        </authorList>
    </citation>
    <scope>NUCLEOTIDE SEQUENCE [LARGE SCALE GENOMIC DNA]</scope>
    <source>
        <strain evidence="8">cv. Malutang</strain>
    </source>
</reference>
<dbReference type="Proteomes" id="UP000323000">
    <property type="component" value="Chromosome 4"/>
</dbReference>
<protein>
    <recommendedName>
        <fullName evidence="5">Pathogenesis-related protein 1</fullName>
    </recommendedName>
</protein>
<accession>A0A5C7I665</accession>
<comment type="caution">
    <text evidence="7">The sequence shown here is derived from an EMBL/GenBank/DDBJ whole genome shotgun (WGS) entry which is preliminary data.</text>
</comment>
<dbReference type="GO" id="GO:0098542">
    <property type="term" value="P:defense response to other organism"/>
    <property type="evidence" value="ECO:0007669"/>
    <property type="project" value="UniProtKB-ARBA"/>
</dbReference>
<comment type="similarity">
    <text evidence="1">Belongs to the CRISP family.</text>
</comment>
<keyword evidence="4" id="KW-1015">Disulfide bond</keyword>
<keyword evidence="3" id="KW-0611">Plant defense</keyword>
<evidence type="ECO:0000256" key="1">
    <source>
        <dbReference type="ARBA" id="ARBA00009923"/>
    </source>
</evidence>
<dbReference type="PANTHER" id="PTHR10334">
    <property type="entry name" value="CYSTEINE-RICH SECRETORY PROTEIN-RELATED"/>
    <property type="match status" value="1"/>
</dbReference>
<keyword evidence="8" id="KW-1185">Reference proteome</keyword>
<dbReference type="InterPro" id="IPR035940">
    <property type="entry name" value="CAP_sf"/>
</dbReference>
<dbReference type="InterPro" id="IPR014044">
    <property type="entry name" value="CAP_dom"/>
</dbReference>
<dbReference type="FunFam" id="3.40.33.10:FF:000006">
    <property type="entry name" value="Putative pathogenesis-related protein 1"/>
    <property type="match status" value="1"/>
</dbReference>
<dbReference type="SMART" id="SM00198">
    <property type="entry name" value="SCP"/>
    <property type="match status" value="1"/>
</dbReference>
<dbReference type="InterPro" id="IPR001283">
    <property type="entry name" value="CRISP-related"/>
</dbReference>
<dbReference type="PROSITE" id="PS01010">
    <property type="entry name" value="CRISP_2"/>
    <property type="match status" value="1"/>
</dbReference>
<name>A0A5C7I665_9ROSI</name>
<evidence type="ECO:0000256" key="4">
    <source>
        <dbReference type="ARBA" id="ARBA00023157"/>
    </source>
</evidence>
<dbReference type="Pfam" id="PF00188">
    <property type="entry name" value="CAP"/>
    <property type="match status" value="1"/>
</dbReference>
<dbReference type="CDD" id="cd05381">
    <property type="entry name" value="CAP_PR-1"/>
    <property type="match status" value="1"/>
</dbReference>
<dbReference type="GO" id="GO:0005576">
    <property type="term" value="C:extracellular region"/>
    <property type="evidence" value="ECO:0007669"/>
    <property type="project" value="InterPro"/>
</dbReference>
<evidence type="ECO:0000256" key="3">
    <source>
        <dbReference type="ARBA" id="ARBA00022821"/>
    </source>
</evidence>
<evidence type="ECO:0000313" key="7">
    <source>
        <dbReference type="EMBL" id="TXG64022.1"/>
    </source>
</evidence>
<evidence type="ECO:0000259" key="6">
    <source>
        <dbReference type="SMART" id="SM00198"/>
    </source>
</evidence>
<proteinExistence type="inferred from homology"/>
<sequence length="197" mass="21742">MMMMLNLMWAWFGDNSDGGLCGFDFFVDGSHLDSECGEIISDILEFISCMEGVLVDHVPRLANQGLAKNTLICVARAQVGVANINWDATVATYALNYVNSRKVDCNLVHSNGTYGENLAKGSGSFTGVAAVNLWVAEKQYYVYNSNSCVGGQCLHYTQVVWRDSVRVGCARVQCNNGWWFVTCNYDPPGNYVGEKPY</sequence>
<organism evidence="7 8">
    <name type="scientific">Acer yangbiense</name>
    <dbReference type="NCBI Taxonomy" id="1000413"/>
    <lineage>
        <taxon>Eukaryota</taxon>
        <taxon>Viridiplantae</taxon>
        <taxon>Streptophyta</taxon>
        <taxon>Embryophyta</taxon>
        <taxon>Tracheophyta</taxon>
        <taxon>Spermatophyta</taxon>
        <taxon>Magnoliopsida</taxon>
        <taxon>eudicotyledons</taxon>
        <taxon>Gunneridae</taxon>
        <taxon>Pentapetalae</taxon>
        <taxon>rosids</taxon>
        <taxon>malvids</taxon>
        <taxon>Sapindales</taxon>
        <taxon>Sapindaceae</taxon>
        <taxon>Hippocastanoideae</taxon>
        <taxon>Acereae</taxon>
        <taxon>Acer</taxon>
    </lineage>
</organism>